<dbReference type="KEGG" id="rhoz:GXP67_06435"/>
<evidence type="ECO:0000313" key="4">
    <source>
        <dbReference type="Proteomes" id="UP000480178"/>
    </source>
</evidence>
<sequence>MRILRLLNASSSFFLKVEMKPTPAFYTYLLIIYSLLFVAPAVKAQTFKFNQDQSIPLIYQNDTLVNAWAGGLNASQYSTIHLNNDETEDLIVFDRTTNTLRTFLATSFKNTLRYVYVPQYESEFPPALESWILLADYNRDGNKDIFTHTTLGVKVYKNTSNENGLSWQLIANPLETQGFSGLINLLIAVSDIPAITDLDNDGDLDILTFDGIGDMIEFHQNQSIEKYNHADALEFKKVNTCWGKFRQGVSCEEYIFGEDCGTVIGRIHNPLRVQHTGSSLLITDLDGDGDKDLLNGHVGCQAMVKLTNNGNTQQAIFNEIDADFPASEPINFPVFPAAFFEDLDFDGKKDLIVSPNVTTNEGNFINFRESNWLYKNTGSNDSPVFAFNQTDFLQSTMLDVGENAFPALADYDGDGDTDLFIGTRGNYNMGNGRFYATIHLYENIGTPEKASFEIITEDYLNLSSLQLTFLKPSFTDVNNDRVPDLVFANTYNNGRNTDLKYILNAAPQNSAFQFSLNNIQTLPLTFDANDTPLLYDLDGDNILDALVGKFYGNIEYYLNTGTNTNPVYNLRNEFLGGLPVDPFDRNVSLTMADLDFDGKADLISGDRNGKIKVYADVLNQLAQSLNPDTSIIWNPIANNYIAAKLDGFIFPAAADLNNDKLPELLVGTQAGGIIMLKNTSEAGNPDPEPTESGLLGPNPVDTYLYLNLLFDSEVNVYSVLGQSLIDKRKIMANQKTPLDFRNFPAGIYLIKISSPEVSTVKKIVVRH</sequence>
<gene>
    <name evidence="3" type="ORF">GXP67_06435</name>
</gene>
<dbReference type="RefSeq" id="WP_162442381.1">
    <property type="nucleotide sequence ID" value="NZ_CP048222.1"/>
</dbReference>
<proteinExistence type="predicted"/>
<dbReference type="EMBL" id="CP048222">
    <property type="protein sequence ID" value="QHT66320.1"/>
    <property type="molecule type" value="Genomic_DNA"/>
</dbReference>
<dbReference type="AlphaFoldDB" id="A0A6C0GF79"/>
<evidence type="ECO:0000259" key="2">
    <source>
        <dbReference type="Pfam" id="PF18962"/>
    </source>
</evidence>
<dbReference type="InterPro" id="IPR013517">
    <property type="entry name" value="FG-GAP"/>
</dbReference>
<organism evidence="3 4">
    <name type="scientific">Rhodocytophaga rosea</name>
    <dbReference type="NCBI Taxonomy" id="2704465"/>
    <lineage>
        <taxon>Bacteria</taxon>
        <taxon>Pseudomonadati</taxon>
        <taxon>Bacteroidota</taxon>
        <taxon>Cytophagia</taxon>
        <taxon>Cytophagales</taxon>
        <taxon>Rhodocytophagaceae</taxon>
        <taxon>Rhodocytophaga</taxon>
    </lineage>
</organism>
<dbReference type="Proteomes" id="UP000480178">
    <property type="component" value="Chromosome"/>
</dbReference>
<name>A0A6C0GF79_9BACT</name>
<feature type="domain" description="Secretion system C-terminal sorting" evidence="2">
    <location>
        <begin position="697"/>
        <end position="765"/>
    </location>
</feature>
<dbReference type="InterPro" id="IPR026444">
    <property type="entry name" value="Secre_tail"/>
</dbReference>
<dbReference type="NCBIfam" id="TIGR04183">
    <property type="entry name" value="Por_Secre_tail"/>
    <property type="match status" value="1"/>
</dbReference>
<dbReference type="Pfam" id="PF18962">
    <property type="entry name" value="Por_Secre_tail"/>
    <property type="match status" value="1"/>
</dbReference>
<accession>A0A6C0GF79</accession>
<protein>
    <submittedName>
        <fullName evidence="3">T9SS type A sorting domain-containing protein</fullName>
    </submittedName>
</protein>
<evidence type="ECO:0000256" key="1">
    <source>
        <dbReference type="ARBA" id="ARBA00022729"/>
    </source>
</evidence>
<dbReference type="PANTHER" id="PTHR44103:SF1">
    <property type="entry name" value="PROPROTEIN CONVERTASE P"/>
    <property type="match status" value="1"/>
</dbReference>
<evidence type="ECO:0000313" key="3">
    <source>
        <dbReference type="EMBL" id="QHT66320.1"/>
    </source>
</evidence>
<keyword evidence="4" id="KW-1185">Reference proteome</keyword>
<reference evidence="3 4" key="1">
    <citation type="submission" date="2020-01" db="EMBL/GenBank/DDBJ databases">
        <authorList>
            <person name="Kim M.K."/>
        </authorList>
    </citation>
    <scope>NUCLEOTIDE SEQUENCE [LARGE SCALE GENOMIC DNA]</scope>
    <source>
        <strain evidence="3 4">172606-1</strain>
    </source>
</reference>
<dbReference type="PANTHER" id="PTHR44103">
    <property type="entry name" value="PROPROTEIN CONVERTASE P"/>
    <property type="match status" value="1"/>
</dbReference>
<dbReference type="Pfam" id="PF13517">
    <property type="entry name" value="FG-GAP_3"/>
    <property type="match status" value="1"/>
</dbReference>
<dbReference type="SUPFAM" id="SSF69318">
    <property type="entry name" value="Integrin alpha N-terminal domain"/>
    <property type="match status" value="2"/>
</dbReference>
<dbReference type="InterPro" id="IPR028994">
    <property type="entry name" value="Integrin_alpha_N"/>
</dbReference>
<keyword evidence="1" id="KW-0732">Signal</keyword>
<dbReference type="Gene3D" id="2.130.10.130">
    <property type="entry name" value="Integrin alpha, N-terminal"/>
    <property type="match status" value="2"/>
</dbReference>